<comment type="similarity">
    <text evidence="1">Belongs to the glycosyltransferase 28 family.</text>
</comment>
<dbReference type="Pfam" id="PF06925">
    <property type="entry name" value="MGDG_synth"/>
    <property type="match status" value="1"/>
</dbReference>
<accession>A0ABS7Q9A1</accession>
<evidence type="ECO:0000313" key="6">
    <source>
        <dbReference type="Proteomes" id="UP000778578"/>
    </source>
</evidence>
<dbReference type="PANTHER" id="PTHR43025">
    <property type="entry name" value="MONOGALACTOSYLDIACYLGLYCEROL SYNTHASE"/>
    <property type="match status" value="1"/>
</dbReference>
<feature type="domain" description="Diacylglycerol glucosyltransferase N-terminal" evidence="4">
    <location>
        <begin position="39"/>
        <end position="188"/>
    </location>
</feature>
<proteinExistence type="inferred from homology"/>
<keyword evidence="3" id="KW-0808">Transferase</keyword>
<keyword evidence="6" id="KW-1185">Reference proteome</keyword>
<evidence type="ECO:0000259" key="4">
    <source>
        <dbReference type="Pfam" id="PF06925"/>
    </source>
</evidence>
<dbReference type="Gene3D" id="3.40.50.2000">
    <property type="entry name" value="Glycogen Phosphorylase B"/>
    <property type="match status" value="1"/>
</dbReference>
<comment type="caution">
    <text evidence="5">The sequence shown here is derived from an EMBL/GenBank/DDBJ whole genome shotgun (WGS) entry which is preliminary data.</text>
</comment>
<keyword evidence="2" id="KW-0328">Glycosyltransferase</keyword>
<evidence type="ECO:0000256" key="3">
    <source>
        <dbReference type="ARBA" id="ARBA00022679"/>
    </source>
</evidence>
<gene>
    <name evidence="5" type="ORF">K7862_18955</name>
</gene>
<dbReference type="EMBL" id="JAINZZ010000022">
    <property type="protein sequence ID" value="MBY8879702.1"/>
    <property type="molecule type" value="Genomic_DNA"/>
</dbReference>
<reference evidence="5 6" key="1">
    <citation type="submission" date="2021-08" db="EMBL/GenBank/DDBJ databases">
        <title>WGS of actinomycetes from Thailand.</title>
        <authorList>
            <person name="Thawai C."/>
        </authorList>
    </citation>
    <scope>NUCLEOTIDE SEQUENCE [LARGE SCALE GENOMIC DNA]</scope>
    <source>
        <strain evidence="5 6">PLK6-54</strain>
    </source>
</reference>
<protein>
    <submittedName>
        <fullName evidence="5">Galactosyldiacylglycerol synthase</fullName>
    </submittedName>
</protein>
<dbReference type="SUPFAM" id="SSF53756">
    <property type="entry name" value="UDP-Glycosyltransferase/glycogen phosphorylase"/>
    <property type="match status" value="1"/>
</dbReference>
<name>A0ABS7Q9A1_9ACTN</name>
<organism evidence="5 6">
    <name type="scientific">Actinacidiphila acidipaludis</name>
    <dbReference type="NCBI Taxonomy" id="2873382"/>
    <lineage>
        <taxon>Bacteria</taxon>
        <taxon>Bacillati</taxon>
        <taxon>Actinomycetota</taxon>
        <taxon>Actinomycetes</taxon>
        <taxon>Kitasatosporales</taxon>
        <taxon>Streptomycetaceae</taxon>
        <taxon>Actinacidiphila</taxon>
    </lineage>
</organism>
<dbReference type="Proteomes" id="UP000778578">
    <property type="component" value="Unassembled WGS sequence"/>
</dbReference>
<evidence type="ECO:0000256" key="2">
    <source>
        <dbReference type="ARBA" id="ARBA00022676"/>
    </source>
</evidence>
<sequence>MPSGREAGARRPLAGRGRPAPAAAVSRLLVLSASMGSGHDAVAGELGRRLHDAGHQAVQLDVLDMLPARIGPLLRAFYRSTVRHTPFVYAAIYAVFFRNGSGPRPGSSPLAVLAEDRLRQEVTRTRADAVVAVFHLAAQLTGRMRATGGLRVPSAVVVTDFVAHRQWLHPGNDLNLCLTPAIAREMRQTLRRPAVACGPLLPHRFRPHPPGEERWRRSLATADGRPAVLLSAGAWGVGSRLAETAHLLSAAGYLPVVLCGQDRRLAARLAREPGVRALGWVDDMPGLIAACAALIDNAAGQTALEALAVGTPVVGYRPIPGHGAEGVRSMAAHGLSHYAADPWQLLQRLDQLTIRRPAADGAPGGNRLVPGDVVGPLAGLVSAQGH</sequence>
<evidence type="ECO:0000313" key="5">
    <source>
        <dbReference type="EMBL" id="MBY8879702.1"/>
    </source>
</evidence>
<dbReference type="PANTHER" id="PTHR43025:SF3">
    <property type="entry name" value="MONOGALACTOSYLDIACYLGLYCEROL SYNTHASE 1, CHLOROPLASTIC"/>
    <property type="match status" value="1"/>
</dbReference>
<dbReference type="InterPro" id="IPR009695">
    <property type="entry name" value="Diacylglyc_glucosyltr_N"/>
</dbReference>
<dbReference type="InterPro" id="IPR050519">
    <property type="entry name" value="Glycosyltransf_28_UgtP"/>
</dbReference>
<evidence type="ECO:0000256" key="1">
    <source>
        <dbReference type="ARBA" id="ARBA00006962"/>
    </source>
</evidence>